<dbReference type="Proteomes" id="UP000321353">
    <property type="component" value="Chromosome"/>
</dbReference>
<organism evidence="1 2">
    <name type="scientific">Stieleria maiorica</name>
    <dbReference type="NCBI Taxonomy" id="2795974"/>
    <lineage>
        <taxon>Bacteria</taxon>
        <taxon>Pseudomonadati</taxon>
        <taxon>Planctomycetota</taxon>
        <taxon>Planctomycetia</taxon>
        <taxon>Pirellulales</taxon>
        <taxon>Pirellulaceae</taxon>
        <taxon>Stieleria</taxon>
    </lineage>
</organism>
<dbReference type="EMBL" id="CP036264">
    <property type="protein sequence ID" value="QEG02449.1"/>
    <property type="molecule type" value="Genomic_DNA"/>
</dbReference>
<dbReference type="KEGG" id="smam:Mal15_65700"/>
<evidence type="ECO:0000313" key="2">
    <source>
        <dbReference type="Proteomes" id="UP000321353"/>
    </source>
</evidence>
<proteinExistence type="predicted"/>
<gene>
    <name evidence="1" type="ORF">Mal15_65700</name>
</gene>
<reference evidence="1 2" key="1">
    <citation type="submission" date="2019-02" db="EMBL/GenBank/DDBJ databases">
        <title>Planctomycetal bacteria perform biofilm scaping via a novel small molecule.</title>
        <authorList>
            <person name="Jeske O."/>
            <person name="Boedeker C."/>
            <person name="Wiegand S."/>
            <person name="Breitling P."/>
            <person name="Kallscheuer N."/>
            <person name="Jogler M."/>
            <person name="Rohde M."/>
            <person name="Petersen J."/>
            <person name="Medema M.H."/>
            <person name="Surup F."/>
            <person name="Jogler C."/>
        </authorList>
    </citation>
    <scope>NUCLEOTIDE SEQUENCE [LARGE SCALE GENOMIC DNA]</scope>
    <source>
        <strain evidence="1 2">Mal15</strain>
    </source>
</reference>
<dbReference type="AlphaFoldDB" id="A0A5B9MM67"/>
<protein>
    <submittedName>
        <fullName evidence="1">Uncharacterized protein</fullName>
    </submittedName>
</protein>
<sequence>MFKSLGLVFTFAVAVCLVGCGGNQGGSVTENAEQSDIEAYEAAIAAEEAAMNEDFEETK</sequence>
<evidence type="ECO:0000313" key="1">
    <source>
        <dbReference type="EMBL" id="QEG02449.1"/>
    </source>
</evidence>
<dbReference type="RefSeq" id="WP_147871388.1">
    <property type="nucleotide sequence ID" value="NZ_CP036264.1"/>
</dbReference>
<name>A0A5B9MM67_9BACT</name>
<accession>A0A5B9MM67</accession>
<keyword evidence="2" id="KW-1185">Reference proteome</keyword>